<dbReference type="Pfam" id="PF17131">
    <property type="entry name" value="LolA_like"/>
    <property type="match status" value="1"/>
</dbReference>
<keyword evidence="1" id="KW-0732">Signal</keyword>
<dbReference type="EMBL" id="CP132942">
    <property type="protein sequence ID" value="XCB33729.1"/>
    <property type="molecule type" value="Genomic_DNA"/>
</dbReference>
<dbReference type="InterPro" id="IPR033399">
    <property type="entry name" value="TP_0789-like"/>
</dbReference>
<evidence type="ECO:0000256" key="1">
    <source>
        <dbReference type="ARBA" id="ARBA00022729"/>
    </source>
</evidence>
<evidence type="ECO:0000259" key="2">
    <source>
        <dbReference type="Pfam" id="PF17131"/>
    </source>
</evidence>
<sequence>MRIRQAAAMAIIGLAPALTGCLTHTRIVPKTRPADVVLNAELGQLLKQVDQRFEAVQTMNAAIEIVATTGGGRQGKETTYPSFGGYIFIRKPQDLRVLLRVPFLGSVALDMVSNGKTWKLWVPRRNLAMIGTSEVTKPSTNGLENLRPAVFFDSLLVHGLGPDQVVVLTQDTRVVANDKDKKDLVEEQDYDLEFLAQPEGKTAHAVRVIHIGRNNLLPYQQDIYGPDGTIVTRAFYSNYQKFGDTPFPMKIEISRPQDQYNLTITVTKLTLNQKLEDDQFELRIPDTVPVKNMD</sequence>
<reference evidence="3" key="1">
    <citation type="submission" date="2023-08" db="EMBL/GenBank/DDBJ databases">
        <authorList>
            <person name="Messyasz A."/>
            <person name="Mannisto M.K."/>
            <person name="Kerkhof L.J."/>
            <person name="Haggblom M."/>
        </authorList>
    </citation>
    <scope>NUCLEOTIDE SEQUENCE</scope>
    <source>
        <strain evidence="3">X5P6</strain>
    </source>
</reference>
<dbReference type="KEGG" id="tpsc:RBB77_02250"/>
<dbReference type="PROSITE" id="PS51257">
    <property type="entry name" value="PROKAR_LIPOPROTEIN"/>
    <property type="match status" value="1"/>
</dbReference>
<dbReference type="AlphaFoldDB" id="A0AAU7ZRU3"/>
<reference evidence="3" key="2">
    <citation type="journal article" date="2024" name="Environ. Microbiol.">
        <title>Genome analysis and description of Tunturibacter gen. nov. expands the diversity of Terriglobia in tundra soils.</title>
        <authorList>
            <person name="Messyasz A."/>
            <person name="Mannisto M.K."/>
            <person name="Kerkhof L.J."/>
            <person name="Haggblom M.M."/>
        </authorList>
    </citation>
    <scope>NUCLEOTIDE SEQUENCE</scope>
    <source>
        <strain evidence="3">X5P6</strain>
    </source>
</reference>
<proteinExistence type="predicted"/>
<dbReference type="SUPFAM" id="SSF89392">
    <property type="entry name" value="Prokaryotic lipoproteins and lipoprotein localization factors"/>
    <property type="match status" value="1"/>
</dbReference>
<dbReference type="InterPro" id="IPR029046">
    <property type="entry name" value="LolA/LolB/LppX"/>
</dbReference>
<organism evidence="3">
    <name type="scientific">Tunturiibacter psychrotolerans</name>
    <dbReference type="NCBI Taxonomy" id="3069686"/>
    <lineage>
        <taxon>Bacteria</taxon>
        <taxon>Pseudomonadati</taxon>
        <taxon>Acidobacteriota</taxon>
        <taxon>Terriglobia</taxon>
        <taxon>Terriglobales</taxon>
        <taxon>Acidobacteriaceae</taxon>
        <taxon>Tunturiibacter</taxon>
    </lineage>
</organism>
<protein>
    <submittedName>
        <fullName evidence="3">DUF4292 domain-containing protein</fullName>
    </submittedName>
</protein>
<evidence type="ECO:0000313" key="3">
    <source>
        <dbReference type="EMBL" id="XCB33729.1"/>
    </source>
</evidence>
<name>A0AAU7ZRU3_9BACT</name>
<feature type="domain" description="Uncharacterized protein TP-0789" evidence="2">
    <location>
        <begin position="184"/>
        <end position="283"/>
    </location>
</feature>
<accession>A0AAU7ZRU3</accession>
<dbReference type="RefSeq" id="WP_353064573.1">
    <property type="nucleotide sequence ID" value="NZ_CP132942.1"/>
</dbReference>
<dbReference type="Gene3D" id="2.50.20.10">
    <property type="entry name" value="Lipoprotein localisation LolA/LolB/LppX"/>
    <property type="match status" value="1"/>
</dbReference>
<gene>
    <name evidence="3" type="ORF">RBB77_02250</name>
</gene>